<dbReference type="AlphaFoldDB" id="A0A6B0U1G4"/>
<dbReference type="EMBL" id="GIFC01002088">
    <property type="protein sequence ID" value="MXU84171.1"/>
    <property type="molecule type" value="Transcribed_RNA"/>
</dbReference>
<sequence>MKEPKFNRDWCTLVVCSAGLPAAPALSLSPAGAAGTLPVRAVAAQKVCCGVFAFPLNVVPPSADLPSRGCRHGPPFREP</sequence>
<name>A0A6B0U1G4_IXORI</name>
<evidence type="ECO:0000313" key="1">
    <source>
        <dbReference type="EMBL" id="MXU84171.1"/>
    </source>
</evidence>
<protein>
    <submittedName>
        <fullName evidence="1">Putative secreted protein</fullName>
    </submittedName>
</protein>
<accession>A0A6B0U1G4</accession>
<reference evidence="1" key="1">
    <citation type="submission" date="2019-12" db="EMBL/GenBank/DDBJ databases">
        <title>An insight into the sialome of adult female Ixodes ricinus ticks feeding for 6 days.</title>
        <authorList>
            <person name="Perner J."/>
            <person name="Ribeiro J.M.C."/>
        </authorList>
    </citation>
    <scope>NUCLEOTIDE SEQUENCE</scope>
    <source>
        <strain evidence="1">Semi-engorged</strain>
        <tissue evidence="1">Salivary glands</tissue>
    </source>
</reference>
<organism evidence="1">
    <name type="scientific">Ixodes ricinus</name>
    <name type="common">Common tick</name>
    <name type="synonym">Acarus ricinus</name>
    <dbReference type="NCBI Taxonomy" id="34613"/>
    <lineage>
        <taxon>Eukaryota</taxon>
        <taxon>Metazoa</taxon>
        <taxon>Ecdysozoa</taxon>
        <taxon>Arthropoda</taxon>
        <taxon>Chelicerata</taxon>
        <taxon>Arachnida</taxon>
        <taxon>Acari</taxon>
        <taxon>Parasitiformes</taxon>
        <taxon>Ixodida</taxon>
        <taxon>Ixodoidea</taxon>
        <taxon>Ixodidae</taxon>
        <taxon>Ixodinae</taxon>
        <taxon>Ixodes</taxon>
    </lineage>
</organism>
<proteinExistence type="predicted"/>